<evidence type="ECO:0000256" key="6">
    <source>
        <dbReference type="SAM" id="Phobius"/>
    </source>
</evidence>
<feature type="transmembrane region" description="Helical" evidence="6">
    <location>
        <begin position="235"/>
        <end position="252"/>
    </location>
</feature>
<dbReference type="PANTHER" id="PTHR30250">
    <property type="entry name" value="PST FAMILY PREDICTED COLANIC ACID TRANSPORTER"/>
    <property type="match status" value="1"/>
</dbReference>
<protein>
    <submittedName>
        <fullName evidence="7">Uncharacterized protein</fullName>
    </submittedName>
</protein>
<gene>
    <name evidence="7" type="ORF">KSU1_D0774</name>
</gene>
<feature type="transmembrane region" description="Helical" evidence="6">
    <location>
        <begin position="407"/>
        <end position="429"/>
    </location>
</feature>
<comment type="subcellular location">
    <subcellularLocation>
        <location evidence="1">Cell membrane</location>
        <topology evidence="1">Multi-pass membrane protein</topology>
    </subcellularLocation>
</comment>
<accession>I3IQT8</accession>
<feature type="transmembrane region" description="Helical" evidence="6">
    <location>
        <begin position="382"/>
        <end position="401"/>
    </location>
</feature>
<feature type="transmembrane region" description="Helical" evidence="6">
    <location>
        <begin position="352"/>
        <end position="375"/>
    </location>
</feature>
<dbReference type="GO" id="GO:0005886">
    <property type="term" value="C:plasma membrane"/>
    <property type="evidence" value="ECO:0007669"/>
    <property type="project" value="UniProtKB-SubCell"/>
</dbReference>
<evidence type="ECO:0000313" key="8">
    <source>
        <dbReference type="Proteomes" id="UP000002985"/>
    </source>
</evidence>
<feature type="transmembrane region" description="Helical" evidence="6">
    <location>
        <begin position="134"/>
        <end position="154"/>
    </location>
</feature>
<feature type="transmembrane region" description="Helical" evidence="6">
    <location>
        <begin position="203"/>
        <end position="223"/>
    </location>
</feature>
<dbReference type="OrthoDB" id="5240734at2"/>
<dbReference type="PANTHER" id="PTHR30250:SF11">
    <property type="entry name" value="O-ANTIGEN TRANSPORTER-RELATED"/>
    <property type="match status" value="1"/>
</dbReference>
<evidence type="ECO:0000313" key="7">
    <source>
        <dbReference type="EMBL" id="GAB64083.1"/>
    </source>
</evidence>
<name>I3IQT8_9BACT</name>
<organism evidence="7 8">
    <name type="scientific">Candidatus Jettenia caeni</name>
    <dbReference type="NCBI Taxonomy" id="247490"/>
    <lineage>
        <taxon>Bacteria</taxon>
        <taxon>Pseudomonadati</taxon>
        <taxon>Planctomycetota</taxon>
        <taxon>Candidatus Brocadiia</taxon>
        <taxon>Candidatus Brocadiales</taxon>
        <taxon>Candidatus Brocadiaceae</taxon>
        <taxon>Candidatus Jettenia</taxon>
    </lineage>
</organism>
<keyword evidence="4 6" id="KW-1133">Transmembrane helix</keyword>
<evidence type="ECO:0000256" key="5">
    <source>
        <dbReference type="ARBA" id="ARBA00023136"/>
    </source>
</evidence>
<dbReference type="STRING" id="247490.KSU1_D0774"/>
<dbReference type="AlphaFoldDB" id="I3IQT8"/>
<dbReference type="EMBL" id="BAFH01000004">
    <property type="protein sequence ID" value="GAB64083.1"/>
    <property type="molecule type" value="Genomic_DNA"/>
</dbReference>
<evidence type="ECO:0000256" key="1">
    <source>
        <dbReference type="ARBA" id="ARBA00004651"/>
    </source>
</evidence>
<comment type="caution">
    <text evidence="7">The sequence shown here is derived from an EMBL/GenBank/DDBJ whole genome shotgun (WGS) entry which is preliminary data.</text>
</comment>
<dbReference type="CDD" id="cd13128">
    <property type="entry name" value="MATE_Wzx_like"/>
    <property type="match status" value="1"/>
</dbReference>
<proteinExistence type="predicted"/>
<keyword evidence="8" id="KW-1185">Reference proteome</keyword>
<evidence type="ECO:0000256" key="3">
    <source>
        <dbReference type="ARBA" id="ARBA00022692"/>
    </source>
</evidence>
<dbReference type="Pfam" id="PF01943">
    <property type="entry name" value="Polysacc_synt"/>
    <property type="match status" value="1"/>
</dbReference>
<feature type="transmembrane region" description="Helical" evidence="6">
    <location>
        <begin position="99"/>
        <end position="122"/>
    </location>
</feature>
<evidence type="ECO:0000256" key="4">
    <source>
        <dbReference type="ARBA" id="ARBA00022989"/>
    </source>
</evidence>
<keyword evidence="5 6" id="KW-0472">Membrane</keyword>
<feature type="transmembrane region" description="Helical" evidence="6">
    <location>
        <begin position="21"/>
        <end position="45"/>
    </location>
</feature>
<feature type="transmembrane region" description="Helical" evidence="6">
    <location>
        <begin position="320"/>
        <end position="340"/>
    </location>
</feature>
<dbReference type="eggNOG" id="COG2244">
    <property type="taxonomic scope" value="Bacteria"/>
</dbReference>
<feature type="transmembrane region" description="Helical" evidence="6">
    <location>
        <begin position="57"/>
        <end position="79"/>
    </location>
</feature>
<dbReference type="Proteomes" id="UP000002985">
    <property type="component" value="Unassembled WGS sequence"/>
</dbReference>
<reference evidence="7 8" key="1">
    <citation type="journal article" date="2012" name="FEBS Lett.">
        <title>Anammox organism KSU-1 expresses a NirK-type copper-containing nitrite reductase instead of a NirS-type with cytochrome cd1.</title>
        <authorList>
            <person name="Hira D."/>
            <person name="Toh H."/>
            <person name="Migita C.T."/>
            <person name="Okubo H."/>
            <person name="Nishiyama T."/>
            <person name="Hattori M."/>
            <person name="Furukawa K."/>
            <person name="Fujii T."/>
        </authorList>
    </citation>
    <scope>NUCLEOTIDE SEQUENCE [LARGE SCALE GENOMIC DNA]</scope>
</reference>
<feature type="transmembrane region" description="Helical" evidence="6">
    <location>
        <begin position="272"/>
        <end position="290"/>
    </location>
</feature>
<feature type="transmembrane region" description="Helical" evidence="6">
    <location>
        <begin position="174"/>
        <end position="197"/>
    </location>
</feature>
<dbReference type="InterPro" id="IPR002797">
    <property type="entry name" value="Polysacc_synth"/>
</dbReference>
<keyword evidence="3 6" id="KW-0812">Transmembrane</keyword>
<keyword evidence="2" id="KW-1003">Cell membrane</keyword>
<evidence type="ECO:0000256" key="2">
    <source>
        <dbReference type="ARBA" id="ARBA00022475"/>
    </source>
</evidence>
<dbReference type="InterPro" id="IPR050833">
    <property type="entry name" value="Poly_Biosynth_Transport"/>
</dbReference>
<sequence>MINKFISKLKNKLRDKDIKEILLGSSLALIYRIFGMIGGYILLLVVSRYYGSKGLGIYNLLTSVLTIFVLIGTLGLKTYSLRFVSQFYTEGKYRKIFDLYKNIVQLTIPISILLSVLLFIFAKELSMYVFKDESLVLGFKIIGLIIPFMVLYSINIEFIRGLKNIKFSEFLRNLTVPLFNTVFLVLFALFMTGYYVAVISYTIAIAISFLLSTCYIIKIILGFKKYQHDNILKKEILKVSLPMVVTAFSFFIMGKTDTIMIGMFSTMENVGIYNAALKLASLTSFILMAINTVSAPKFSELYWSNKVEDLRKVVQFSSKLIFLFSIPVLCILLILPQFSLGLFGEEFKIGKYALIFLVIGQFINATSGSVGIFFNMTGDQNLFRNIMLIAVVINIVLNYILIPKYGINGAAIATMVSMSFWNIAGAINIKLKYNINTFYIPIILDRKHYFVKEAQET</sequence>